<proteinExistence type="predicted"/>
<dbReference type="EnsemblMetazoa" id="CJA33053.1">
    <property type="protein sequence ID" value="CJA33053.1"/>
    <property type="gene ID" value="WBGene00208900"/>
</dbReference>
<reference evidence="2" key="1">
    <citation type="submission" date="2010-08" db="EMBL/GenBank/DDBJ databases">
        <authorList>
            <consortium name="Caenorhabditis japonica Sequencing Consortium"/>
            <person name="Wilson R.K."/>
        </authorList>
    </citation>
    <scope>NUCLEOTIDE SEQUENCE [LARGE SCALE GENOMIC DNA]</scope>
    <source>
        <strain evidence="2">DF5081</strain>
    </source>
</reference>
<reference evidence="1" key="2">
    <citation type="submission" date="2022-06" db="UniProtKB">
        <authorList>
            <consortium name="EnsemblMetazoa"/>
        </authorList>
    </citation>
    <scope>IDENTIFICATION</scope>
    <source>
        <strain evidence="1">DF5081</strain>
    </source>
</reference>
<evidence type="ECO:0000313" key="2">
    <source>
        <dbReference type="Proteomes" id="UP000005237"/>
    </source>
</evidence>
<keyword evidence="2" id="KW-1185">Reference proteome</keyword>
<organism evidence="1 2">
    <name type="scientific">Caenorhabditis japonica</name>
    <dbReference type="NCBI Taxonomy" id="281687"/>
    <lineage>
        <taxon>Eukaryota</taxon>
        <taxon>Metazoa</taxon>
        <taxon>Ecdysozoa</taxon>
        <taxon>Nematoda</taxon>
        <taxon>Chromadorea</taxon>
        <taxon>Rhabditida</taxon>
        <taxon>Rhabditina</taxon>
        <taxon>Rhabditomorpha</taxon>
        <taxon>Rhabditoidea</taxon>
        <taxon>Rhabditidae</taxon>
        <taxon>Peloderinae</taxon>
        <taxon>Caenorhabditis</taxon>
    </lineage>
</organism>
<dbReference type="Proteomes" id="UP000005237">
    <property type="component" value="Unassembled WGS sequence"/>
</dbReference>
<evidence type="ECO:0000313" key="1">
    <source>
        <dbReference type="EnsemblMetazoa" id="CJA33053.1"/>
    </source>
</evidence>
<dbReference type="AlphaFoldDB" id="A0A8R1IES3"/>
<name>A0A8R1IES3_CAEJA</name>
<protein>
    <submittedName>
        <fullName evidence="1">Uncharacterized protein</fullName>
    </submittedName>
</protein>
<accession>A0A8R1IES3</accession>
<sequence>MTSLVLPTVTGWWQCETNLSAFVRNSEERMKNVISKRALKKTLLEERNTLPGEYMLLPRKKVAWNII</sequence>